<comment type="caution">
    <text evidence="2">The sequence shown here is derived from an EMBL/GenBank/DDBJ whole genome shotgun (WGS) entry which is preliminary data.</text>
</comment>
<evidence type="ECO:0000313" key="3">
    <source>
        <dbReference type="Proteomes" id="UP000674318"/>
    </source>
</evidence>
<dbReference type="InterPro" id="IPR043967">
    <property type="entry name" value="CBP30"/>
</dbReference>
<gene>
    <name evidence="2" type="ORF">JKF63_05767</name>
</gene>
<dbReference type="GeneID" id="94291798"/>
<dbReference type="OrthoDB" id="264600at2759"/>
<name>A0A836LCD0_9TRYP</name>
<reference evidence="2 3" key="1">
    <citation type="submission" date="2021-02" db="EMBL/GenBank/DDBJ databases">
        <title>Porcisia hertigi Genome sequencing and assembly.</title>
        <authorList>
            <person name="Almutairi H."/>
            <person name="Gatherer D."/>
        </authorList>
    </citation>
    <scope>NUCLEOTIDE SEQUENCE [LARGE SCALE GENOMIC DNA]</scope>
    <source>
        <strain evidence="2 3">C119</strain>
    </source>
</reference>
<evidence type="ECO:0000256" key="1">
    <source>
        <dbReference type="SAM" id="MobiDB-lite"/>
    </source>
</evidence>
<feature type="compositionally biased region" description="Polar residues" evidence="1">
    <location>
        <begin position="286"/>
        <end position="299"/>
    </location>
</feature>
<protein>
    <submittedName>
        <fullName evidence="2">Uncharacterized protein</fullName>
    </submittedName>
</protein>
<dbReference type="AlphaFoldDB" id="A0A836LCD0"/>
<feature type="region of interest" description="Disordered" evidence="1">
    <location>
        <begin position="83"/>
        <end position="102"/>
    </location>
</feature>
<feature type="region of interest" description="Disordered" evidence="1">
    <location>
        <begin position="1"/>
        <end position="22"/>
    </location>
</feature>
<organism evidence="2 3">
    <name type="scientific">Porcisia hertigi</name>
    <dbReference type="NCBI Taxonomy" id="2761500"/>
    <lineage>
        <taxon>Eukaryota</taxon>
        <taxon>Discoba</taxon>
        <taxon>Euglenozoa</taxon>
        <taxon>Kinetoplastea</taxon>
        <taxon>Metakinetoplastina</taxon>
        <taxon>Trypanosomatida</taxon>
        <taxon>Trypanosomatidae</taxon>
        <taxon>Leishmaniinae</taxon>
        <taxon>Porcisia</taxon>
    </lineage>
</organism>
<feature type="region of interest" description="Disordered" evidence="1">
    <location>
        <begin position="277"/>
        <end position="323"/>
    </location>
</feature>
<accession>A0A836LCD0</accession>
<keyword evidence="3" id="KW-1185">Reference proteome</keyword>
<sequence length="359" mass="37745">MSSSPDQSGGSGGEGTRGSGFVHLNTPASIQYTVGQTLSLSALRQRKSRVECVVLPQWMSLWREAFQAYSKEEGYNSFATDVEDERSGNGPILPPSAPQRLGPVRRRAGKALSATDAFFCTSTSPVSLCTSASSAHGGASSCPVEDGGTATTRTTDAANSSGTLGAGCLTAAPDVCAIDGRAASATKQQQDGIAIISHHKITGHQEFVYPDHDGVLSAGVVPQIVVTPEEQAEEEAARAFYISPLAMSEEELAAFEELQALWKSRARSHSFLGAQHRQAAKGAVDPSTTTDLLATNNGRPSKMMRREGVAGGASLASGRGSELEPHAYDEAGTIVEEESTLDQELAEALRMADDLLRFA</sequence>
<feature type="region of interest" description="Disordered" evidence="1">
    <location>
        <begin position="136"/>
        <end position="156"/>
    </location>
</feature>
<feature type="compositionally biased region" description="Gly residues" evidence="1">
    <location>
        <begin position="9"/>
        <end position="18"/>
    </location>
</feature>
<dbReference type="GO" id="GO:0005846">
    <property type="term" value="C:nuclear cap binding complex"/>
    <property type="evidence" value="ECO:0007669"/>
    <property type="project" value="InterPro"/>
</dbReference>
<dbReference type="KEGG" id="phet:94291798"/>
<proteinExistence type="predicted"/>
<dbReference type="Proteomes" id="UP000674318">
    <property type="component" value="Unassembled WGS sequence"/>
</dbReference>
<dbReference type="EMBL" id="JAFJZO010000019">
    <property type="protein sequence ID" value="KAG5507021.1"/>
    <property type="molecule type" value="Genomic_DNA"/>
</dbReference>
<dbReference type="Pfam" id="PF19041">
    <property type="entry name" value="CBP30"/>
    <property type="match status" value="1"/>
</dbReference>
<evidence type="ECO:0000313" key="2">
    <source>
        <dbReference type="EMBL" id="KAG5507021.1"/>
    </source>
</evidence>
<dbReference type="RefSeq" id="XP_067757747.1">
    <property type="nucleotide sequence ID" value="XM_067901721.1"/>
</dbReference>